<dbReference type="Pfam" id="PF19053">
    <property type="entry name" value="EccD"/>
    <property type="match status" value="1"/>
</dbReference>
<evidence type="ECO:0000313" key="4">
    <source>
        <dbReference type="Proteomes" id="UP000276542"/>
    </source>
</evidence>
<comment type="caution">
    <text evidence="3">The sequence shown here is derived from an EMBL/GenBank/DDBJ whole genome shotgun (WGS) entry which is preliminary data.</text>
</comment>
<dbReference type="Gene3D" id="3.10.20.90">
    <property type="entry name" value="Phosphatidylinositol 3-kinase Catalytic Subunit, Chain A, domain 1"/>
    <property type="match status" value="1"/>
</dbReference>
<feature type="transmembrane region" description="Helical" evidence="1">
    <location>
        <begin position="362"/>
        <end position="380"/>
    </location>
</feature>
<proteinExistence type="predicted"/>
<organism evidence="3 4">
    <name type="scientific">Nocardioides cavernaquae</name>
    <dbReference type="NCBI Taxonomy" id="2321396"/>
    <lineage>
        <taxon>Bacteria</taxon>
        <taxon>Bacillati</taxon>
        <taxon>Actinomycetota</taxon>
        <taxon>Actinomycetes</taxon>
        <taxon>Propionibacteriales</taxon>
        <taxon>Nocardioidaceae</taxon>
        <taxon>Nocardioides</taxon>
    </lineage>
</organism>
<dbReference type="Proteomes" id="UP000276542">
    <property type="component" value="Unassembled WGS sequence"/>
</dbReference>
<dbReference type="Pfam" id="PF08817">
    <property type="entry name" value="YukD"/>
    <property type="match status" value="1"/>
</dbReference>
<feature type="transmembrane region" description="Helical" evidence="1">
    <location>
        <begin position="115"/>
        <end position="132"/>
    </location>
</feature>
<feature type="transmembrane region" description="Helical" evidence="1">
    <location>
        <begin position="210"/>
        <end position="229"/>
    </location>
</feature>
<feature type="transmembrane region" description="Helical" evidence="1">
    <location>
        <begin position="235"/>
        <end position="255"/>
    </location>
</feature>
<keyword evidence="1" id="KW-0472">Membrane</keyword>
<gene>
    <name evidence="3" type="ORF">D4739_04600</name>
</gene>
<evidence type="ECO:0000259" key="2">
    <source>
        <dbReference type="Pfam" id="PF19053"/>
    </source>
</evidence>
<dbReference type="RefSeq" id="WP_120059467.1">
    <property type="nucleotide sequence ID" value="NZ_QYRP01000002.1"/>
</dbReference>
<sequence>MGQLVRVTVAGAEGRADLAVPGTLAVAELLPDLAAAVGLQEPSGSARAHRLVDPAGKVLRAEAGLEAQGVRDGQVLSLVPDDDLARTRFDDPVEEMADAVVQTCLPWHQALARPAALATGALALAIGLAALLLGAVAWTGAAALAVSSVLVVAAAALDRRRQEGLVALLAGWAGIAYAAAGGQLIGGAALAGAAACIAGGLLTRALTDRWLLVLPAVVAGGVLSALGALEAHTSLDTGFLAAVALAATVVVAPGLPRVALTIAESGLASGDRSPGLAATVATGHDILRALQATTGLLALVLIPAAVRTGWAGALLAVTAALLPIVRARHHHSAAEVLLGLGFGVAGLAVAGGSALLFWPAWAAYLGVAAALIGLFVPVHVLCDRGSSPRMALALDQAEAWLMIALLPLLVVSAGVLDVVRTLPLR</sequence>
<feature type="domain" description="EccD-like transmembrane" evidence="2">
    <location>
        <begin position="276"/>
        <end position="422"/>
    </location>
</feature>
<dbReference type="AlphaFoldDB" id="A0A3A5HC63"/>
<keyword evidence="4" id="KW-1185">Reference proteome</keyword>
<keyword evidence="1" id="KW-0812">Transmembrane</keyword>
<dbReference type="OrthoDB" id="4824971at2"/>
<dbReference type="InterPro" id="IPR024962">
    <property type="entry name" value="YukD-like"/>
</dbReference>
<feature type="transmembrane region" description="Helical" evidence="1">
    <location>
        <begin position="186"/>
        <end position="203"/>
    </location>
</feature>
<keyword evidence="1" id="KW-1133">Transmembrane helix</keyword>
<accession>A0A3A5HC63</accession>
<protein>
    <recommendedName>
        <fullName evidence="2">EccD-like transmembrane domain-containing protein</fullName>
    </recommendedName>
</protein>
<evidence type="ECO:0000256" key="1">
    <source>
        <dbReference type="SAM" id="Phobius"/>
    </source>
</evidence>
<reference evidence="4" key="1">
    <citation type="submission" date="2018-09" db="EMBL/GenBank/DDBJ databases">
        <authorList>
            <person name="Zhu H."/>
        </authorList>
    </citation>
    <scope>NUCLEOTIDE SEQUENCE [LARGE SCALE GENOMIC DNA]</scope>
    <source>
        <strain evidence="4">K1W22B-1</strain>
    </source>
</reference>
<dbReference type="EMBL" id="QYRP01000002">
    <property type="protein sequence ID" value="RJS45567.1"/>
    <property type="molecule type" value="Genomic_DNA"/>
</dbReference>
<feature type="transmembrane region" description="Helical" evidence="1">
    <location>
        <begin position="296"/>
        <end position="324"/>
    </location>
</feature>
<feature type="transmembrane region" description="Helical" evidence="1">
    <location>
        <begin position="164"/>
        <end position="180"/>
    </location>
</feature>
<feature type="transmembrane region" description="Helical" evidence="1">
    <location>
        <begin position="400"/>
        <end position="419"/>
    </location>
</feature>
<dbReference type="InterPro" id="IPR044049">
    <property type="entry name" value="EccD_transm"/>
</dbReference>
<feature type="transmembrane region" description="Helical" evidence="1">
    <location>
        <begin position="138"/>
        <end position="157"/>
    </location>
</feature>
<feature type="transmembrane region" description="Helical" evidence="1">
    <location>
        <begin position="336"/>
        <end position="357"/>
    </location>
</feature>
<name>A0A3A5HC63_9ACTN</name>
<evidence type="ECO:0000313" key="3">
    <source>
        <dbReference type="EMBL" id="RJS45567.1"/>
    </source>
</evidence>